<evidence type="ECO:0000313" key="3">
    <source>
        <dbReference type="EMBL" id="SLM14738.1"/>
    </source>
</evidence>
<keyword evidence="1" id="KW-0472">Membrane</keyword>
<evidence type="ECO:0000259" key="2">
    <source>
        <dbReference type="Pfam" id="PF13391"/>
    </source>
</evidence>
<sequence length="318" mass="36337">MRFYLAMTDNDWFRYLRSLQPVPEDINFWQPSGKKPANLAKGEPFLFKLHAPFNRIAGLGFFSAFATFPLGLVWEAFGERNGCDTLQALSRKIAHYQGIRGEYDPRRLVVGCNILTDPVFFNDSEMIDAPLDWSSNIVRGKYYDTEEAVGARLWDQVMQRLEARRFLEREAVGEIGTASVVVPEPQWREVIAKVRVGQGAFRFMVTEAYRRACAVTADHTLPVLEAAHIKPFSEHGPHLVSNGLLLRADLHKLFDEGYMTVTPDYHIEISKALKEDFNNGKIYYAFHGQQLANLPENPADRPSREFLQWHNEVAFKVG</sequence>
<feature type="domain" description="HNH nuclease" evidence="2">
    <location>
        <begin position="213"/>
        <end position="261"/>
    </location>
</feature>
<dbReference type="EMBL" id="FWDM01000029">
    <property type="protein sequence ID" value="SLM14738.1"/>
    <property type="molecule type" value="Genomic_DNA"/>
</dbReference>
<keyword evidence="1" id="KW-1133">Transmembrane helix</keyword>
<dbReference type="AlphaFoldDB" id="A0A3P3XL98"/>
<gene>
    <name evidence="3" type="ORF">SPIROBIBN47_350054</name>
</gene>
<organism evidence="3">
    <name type="scientific">uncultured spirochete</name>
    <dbReference type="NCBI Taxonomy" id="156406"/>
    <lineage>
        <taxon>Bacteria</taxon>
        <taxon>Pseudomonadati</taxon>
        <taxon>Spirochaetota</taxon>
        <taxon>Spirochaetia</taxon>
        <taxon>Spirochaetales</taxon>
        <taxon>environmental samples</taxon>
    </lineage>
</organism>
<evidence type="ECO:0000256" key="1">
    <source>
        <dbReference type="SAM" id="Phobius"/>
    </source>
</evidence>
<protein>
    <recommendedName>
        <fullName evidence="2">HNH nuclease domain-containing protein</fullName>
    </recommendedName>
</protein>
<dbReference type="Pfam" id="PF13391">
    <property type="entry name" value="HNH_2"/>
    <property type="match status" value="1"/>
</dbReference>
<name>A0A3P3XL98_9SPIR</name>
<proteinExistence type="predicted"/>
<feature type="transmembrane region" description="Helical" evidence="1">
    <location>
        <begin position="56"/>
        <end position="77"/>
    </location>
</feature>
<dbReference type="InterPro" id="IPR003615">
    <property type="entry name" value="HNH_nuc"/>
</dbReference>
<reference evidence="3" key="1">
    <citation type="submission" date="2017-02" db="EMBL/GenBank/DDBJ databases">
        <authorList>
            <person name="Regsiter A."/>
            <person name="William W."/>
        </authorList>
    </citation>
    <scope>NUCLEOTIDE SEQUENCE</scope>
    <source>
        <strain evidence="3">Bib</strain>
    </source>
</reference>
<keyword evidence="1" id="KW-0812">Transmembrane</keyword>
<accession>A0A3P3XL98</accession>